<dbReference type="Gene3D" id="1.10.10.10">
    <property type="entry name" value="Winged helix-like DNA-binding domain superfamily/Winged helix DNA-binding domain"/>
    <property type="match status" value="1"/>
</dbReference>
<name>A0A9X4RH34_9ACTN</name>
<dbReference type="CDD" id="cd06170">
    <property type="entry name" value="LuxR_C_like"/>
    <property type="match status" value="1"/>
</dbReference>
<dbReference type="SUPFAM" id="SSF52540">
    <property type="entry name" value="P-loop containing nucleoside triphosphate hydrolases"/>
    <property type="match status" value="1"/>
</dbReference>
<dbReference type="GO" id="GO:0006355">
    <property type="term" value="P:regulation of DNA-templated transcription"/>
    <property type="evidence" value="ECO:0007669"/>
    <property type="project" value="InterPro"/>
</dbReference>
<dbReference type="GO" id="GO:0003677">
    <property type="term" value="F:DNA binding"/>
    <property type="evidence" value="ECO:0007669"/>
    <property type="project" value="InterPro"/>
</dbReference>
<dbReference type="PROSITE" id="PS50043">
    <property type="entry name" value="HTH_LUXR_2"/>
    <property type="match status" value="1"/>
</dbReference>
<dbReference type="InterPro" id="IPR016032">
    <property type="entry name" value="Sig_transdc_resp-reg_C-effctor"/>
</dbReference>
<dbReference type="InterPro" id="IPR011990">
    <property type="entry name" value="TPR-like_helical_dom_sf"/>
</dbReference>
<dbReference type="RefSeq" id="WP_332519695.1">
    <property type="nucleotide sequence ID" value="NZ_JANRHA010000004.1"/>
</dbReference>
<proteinExistence type="predicted"/>
<dbReference type="InterPro" id="IPR027417">
    <property type="entry name" value="P-loop_NTPase"/>
</dbReference>
<dbReference type="SMART" id="SM00421">
    <property type="entry name" value="HTH_LUXR"/>
    <property type="match status" value="1"/>
</dbReference>
<dbReference type="GO" id="GO:0043531">
    <property type="term" value="F:ADP binding"/>
    <property type="evidence" value="ECO:0007669"/>
    <property type="project" value="InterPro"/>
</dbReference>
<evidence type="ECO:0000313" key="3">
    <source>
        <dbReference type="Proteomes" id="UP001152755"/>
    </source>
</evidence>
<dbReference type="PRINTS" id="PR00038">
    <property type="entry name" value="HTHLUXR"/>
</dbReference>
<sequence length="827" mass="90735">IDHDLADLIEHTMARDPKDRPATTELAHHLRQLTHEHTGAHTQPFDAECPDGTDPQQVSIPKLPVPTRLPEELTSFVGRRSELTAIRNALGAGRLVTLTGIGGVGKTRLALRTASTAQRSFPDGIWLVEFAEIHDPASVVDVVAVTLGIHDHSSGRQQDRVVTALASHTGLLVLDNCEQVIDAVAELVKDILARCPNFRILATSREALSLRGETVIPVYPLSTPADEASPHGSAKSDAVTLFAERAAASVPSFELTDTNSATVAQICERLDGLPLAIELAAARMRALSPEQILQRLTDRFALLTRGRRGAPDRQQTLRWSIGWSHDLCTAEEQQLWGELSLFAGGFELDAAEHVCSDADELLDNLSSLVDKSIVIREEADNVVRFRMLDTVRVYGREKIAATEEFAELQRRHRDWFMKLALDAETEWISPHQLTWSARLHRDITNLRQALEFSLTHADGGALVIAAALRPFWISSGLISVGRRWLDRALDAPGTQPAVQRAKAFYAICTLAAYQGDLAAANARAEQARALDAQQDDPTAHALVSIAAGMTALFSEDSERALADLHDAADGFDALGNLRMHIAALIYLGWAYHQDGQAVEALSVHEKALALAQPHGEYVYRTYTLWSSGIDVWKAGESDRATKFLEDGIRLTRRTDDPVMTFMCLQALSWIFTERGDLHRAAVLMGAADALSRRIGSTPVFFPKLTAYQHEFEDRVRDRLGAKRFGDAHREGCAMTTDAAIACALGETSERPAPAEKNAVTLTKRERQVAELIAEGLTNKAIAGELVISQRTAEGHVDHILTKLGFTSRAQVAAWVAEQRRERGPTDE</sequence>
<feature type="domain" description="HTH luxR-type" evidence="1">
    <location>
        <begin position="754"/>
        <end position="819"/>
    </location>
</feature>
<evidence type="ECO:0000313" key="2">
    <source>
        <dbReference type="EMBL" id="MDG3014661.1"/>
    </source>
</evidence>
<dbReference type="Proteomes" id="UP001152755">
    <property type="component" value="Unassembled WGS sequence"/>
</dbReference>
<protein>
    <submittedName>
        <fullName evidence="2">LuxR C-terminal-related transcriptional regulator</fullName>
    </submittedName>
</protein>
<dbReference type="Pfam" id="PF00196">
    <property type="entry name" value="GerE"/>
    <property type="match status" value="1"/>
</dbReference>
<dbReference type="SUPFAM" id="SSF48452">
    <property type="entry name" value="TPR-like"/>
    <property type="match status" value="1"/>
</dbReference>
<organism evidence="2 3">
    <name type="scientific">Speluncibacter jeojiensis</name>
    <dbReference type="NCBI Taxonomy" id="2710754"/>
    <lineage>
        <taxon>Bacteria</taxon>
        <taxon>Bacillati</taxon>
        <taxon>Actinomycetota</taxon>
        <taxon>Actinomycetes</taxon>
        <taxon>Mycobacteriales</taxon>
        <taxon>Speluncibacteraceae</taxon>
        <taxon>Speluncibacter</taxon>
    </lineage>
</organism>
<evidence type="ECO:0000259" key="1">
    <source>
        <dbReference type="PROSITE" id="PS50043"/>
    </source>
</evidence>
<dbReference type="EMBL" id="JANRHA010000004">
    <property type="protein sequence ID" value="MDG3014661.1"/>
    <property type="molecule type" value="Genomic_DNA"/>
</dbReference>
<keyword evidence="3" id="KW-1185">Reference proteome</keyword>
<dbReference type="PANTHER" id="PTHR47691">
    <property type="entry name" value="REGULATOR-RELATED"/>
    <property type="match status" value="1"/>
</dbReference>
<dbReference type="PRINTS" id="PR00364">
    <property type="entry name" value="DISEASERSIST"/>
</dbReference>
<dbReference type="InterPro" id="IPR036388">
    <property type="entry name" value="WH-like_DNA-bd_sf"/>
</dbReference>
<dbReference type="AlphaFoldDB" id="A0A9X4RH34"/>
<dbReference type="InterPro" id="IPR058852">
    <property type="entry name" value="HTH_77"/>
</dbReference>
<dbReference type="SUPFAM" id="SSF46894">
    <property type="entry name" value="C-terminal effector domain of the bipartite response regulators"/>
    <property type="match status" value="1"/>
</dbReference>
<reference evidence="2" key="1">
    <citation type="submission" date="2022-08" db="EMBL/GenBank/DDBJ databases">
        <title>Genome analysis of Corynebacteriales strain.</title>
        <authorList>
            <person name="Lee S.D."/>
        </authorList>
    </citation>
    <scope>NUCLEOTIDE SEQUENCE</scope>
    <source>
        <strain evidence="2">D3-21</strain>
    </source>
</reference>
<gene>
    <name evidence="2" type="ORF">NVS88_08835</name>
</gene>
<comment type="caution">
    <text evidence="2">The sequence shown here is derived from an EMBL/GenBank/DDBJ whole genome shotgun (WGS) entry which is preliminary data.</text>
</comment>
<accession>A0A9X4RH34</accession>
<dbReference type="InterPro" id="IPR000792">
    <property type="entry name" value="Tscrpt_reg_LuxR_C"/>
</dbReference>
<dbReference type="Gene3D" id="3.40.50.300">
    <property type="entry name" value="P-loop containing nucleotide triphosphate hydrolases"/>
    <property type="match status" value="1"/>
</dbReference>
<dbReference type="PANTHER" id="PTHR47691:SF3">
    <property type="entry name" value="HTH-TYPE TRANSCRIPTIONAL REGULATOR RV0890C-RELATED"/>
    <property type="match status" value="1"/>
</dbReference>
<feature type="non-terminal residue" evidence="2">
    <location>
        <position position="1"/>
    </location>
</feature>
<dbReference type="Gene3D" id="1.25.40.10">
    <property type="entry name" value="Tetratricopeptide repeat domain"/>
    <property type="match status" value="1"/>
</dbReference>
<dbReference type="Pfam" id="PF25872">
    <property type="entry name" value="HTH_77"/>
    <property type="match status" value="1"/>
</dbReference>